<dbReference type="Pfam" id="PF11726">
    <property type="entry name" value="YagK_YfjJ_C"/>
    <property type="match status" value="1"/>
</dbReference>
<dbReference type="Proteomes" id="UP000317951">
    <property type="component" value="Unassembled WGS sequence"/>
</dbReference>
<dbReference type="EMBL" id="VFET01000008">
    <property type="protein sequence ID" value="TWS04607.1"/>
    <property type="molecule type" value="Genomic_DNA"/>
</dbReference>
<protein>
    <submittedName>
        <fullName evidence="3">Inovirus Gp2 family protein</fullName>
    </submittedName>
</protein>
<feature type="domain" description="YagK/YfjJ C-terminal" evidence="1">
    <location>
        <begin position="46"/>
        <end position="216"/>
    </location>
</feature>
<evidence type="ECO:0000259" key="1">
    <source>
        <dbReference type="Pfam" id="PF11726"/>
    </source>
</evidence>
<name>A0A5C5QH06_9PSED</name>
<evidence type="ECO:0000313" key="2">
    <source>
        <dbReference type="EMBL" id="SDG30500.1"/>
    </source>
</evidence>
<dbReference type="EMBL" id="LT629689">
    <property type="protein sequence ID" value="SDG30500.1"/>
    <property type="molecule type" value="Genomic_DNA"/>
</dbReference>
<sequence>MSRHPKNTNLTLHAESTYQGLAVQVDKGPFISEYLCRLHQTMGLALTQYPRVFAFRFDLRLPADTQLPDYVVTNAVIDRFIESFKAKIKHNRSQARQLNKHAHDSRVRYVWARELGQYGKPHYHLAIMLNRDAFTALGKFEAGRDNMFNRLVEAWASALGLPVETVSGLVEIPANSFYYLNSGEREGQAAFFYRASYLCKSATKVFGDGAHGFGCSRS</sequence>
<gene>
    <name evidence="3" type="ORF">FIV36_11790</name>
    <name evidence="2" type="ORF">SAMN05216591_5602</name>
</gene>
<reference evidence="3 5" key="2">
    <citation type="submission" date="2019-06" db="EMBL/GenBank/DDBJ databases">
        <title>Pseudomonas bimorpha sp. nov. isolated from bovine raw milk and skim milk concentrate.</title>
        <authorList>
            <person name="Hofmann K."/>
            <person name="Huptas C."/>
            <person name="Doll E."/>
            <person name="Scherer S."/>
            <person name="Wenning M."/>
        </authorList>
    </citation>
    <scope>NUCLEOTIDE SEQUENCE [LARGE SCALE GENOMIC DNA]</scope>
    <source>
        <strain evidence="3 5">DSM 17835</strain>
    </source>
</reference>
<proteinExistence type="predicted"/>
<dbReference type="GeneID" id="78556903"/>
<evidence type="ECO:0000313" key="5">
    <source>
        <dbReference type="Proteomes" id="UP000317951"/>
    </source>
</evidence>
<evidence type="ECO:0000313" key="3">
    <source>
        <dbReference type="EMBL" id="TWS04607.1"/>
    </source>
</evidence>
<dbReference type="RefSeq" id="WP_010562610.1">
    <property type="nucleotide sequence ID" value="NZ_LT629689.1"/>
</dbReference>
<dbReference type="AlphaFoldDB" id="A0A5C5QH06"/>
<dbReference type="Proteomes" id="UP000182858">
    <property type="component" value="Chromosome I"/>
</dbReference>
<dbReference type="OrthoDB" id="5701642at2"/>
<reference evidence="2 4" key="1">
    <citation type="submission" date="2016-10" db="EMBL/GenBank/DDBJ databases">
        <authorList>
            <person name="Varghese N."/>
            <person name="Submissions S."/>
        </authorList>
    </citation>
    <scope>NUCLEOTIDE SEQUENCE [LARGE SCALE GENOMIC DNA]</scope>
    <source>
        <strain evidence="2 4">DSM 17835</strain>
    </source>
</reference>
<keyword evidence="4" id="KW-1185">Reference proteome</keyword>
<dbReference type="InterPro" id="IPR057271">
    <property type="entry name" value="YagK_YfjJ_C"/>
</dbReference>
<accession>A0A5C5QH06</accession>
<evidence type="ECO:0000313" key="4">
    <source>
        <dbReference type="Proteomes" id="UP000182858"/>
    </source>
</evidence>
<organism evidence="3 5">
    <name type="scientific">Pseudomonas extremaustralis</name>
    <dbReference type="NCBI Taxonomy" id="359110"/>
    <lineage>
        <taxon>Bacteria</taxon>
        <taxon>Pseudomonadati</taxon>
        <taxon>Pseudomonadota</taxon>
        <taxon>Gammaproteobacteria</taxon>
        <taxon>Pseudomonadales</taxon>
        <taxon>Pseudomonadaceae</taxon>
        <taxon>Pseudomonas</taxon>
    </lineage>
</organism>